<keyword evidence="3 8" id="KW-0863">Zinc-finger</keyword>
<comment type="subunit">
    <text evidence="8">Homodimer.</text>
</comment>
<dbReference type="InterPro" id="IPR036869">
    <property type="entry name" value="J_dom_sf"/>
</dbReference>
<dbReference type="InterPro" id="IPR012724">
    <property type="entry name" value="DnaJ"/>
</dbReference>
<evidence type="ECO:0000256" key="3">
    <source>
        <dbReference type="ARBA" id="ARBA00022771"/>
    </source>
</evidence>
<dbReference type="GO" id="GO:0005524">
    <property type="term" value="F:ATP binding"/>
    <property type="evidence" value="ECO:0007669"/>
    <property type="project" value="InterPro"/>
</dbReference>
<name>A0A2H0RBP5_9BACT</name>
<keyword evidence="8" id="KW-0235">DNA replication</keyword>
<dbReference type="Gene3D" id="2.10.230.10">
    <property type="entry name" value="Heat shock protein DnaJ, cysteine-rich domain"/>
    <property type="match status" value="1"/>
</dbReference>
<evidence type="ECO:0000256" key="6">
    <source>
        <dbReference type="ARBA" id="ARBA00061004"/>
    </source>
</evidence>
<comment type="caution">
    <text evidence="12">The sequence shown here is derived from an EMBL/GenBank/DDBJ whole genome shotgun (WGS) entry which is preliminary data.</text>
</comment>
<feature type="binding site" evidence="8">
    <location>
        <position position="215"/>
    </location>
    <ligand>
        <name>Zn(2+)</name>
        <dbReference type="ChEBI" id="CHEBI:29105"/>
        <label>1</label>
    </ligand>
</feature>
<dbReference type="InterPro" id="IPR008971">
    <property type="entry name" value="HSP40/DnaJ_pept-bd"/>
</dbReference>
<dbReference type="GO" id="GO:0006260">
    <property type="term" value="P:DNA replication"/>
    <property type="evidence" value="ECO:0007669"/>
    <property type="project" value="UniProtKB-KW"/>
</dbReference>
<evidence type="ECO:0000313" key="12">
    <source>
        <dbReference type="EMBL" id="PIR43962.1"/>
    </source>
</evidence>
<dbReference type="PROSITE" id="PS50076">
    <property type="entry name" value="DNAJ_2"/>
    <property type="match status" value="1"/>
</dbReference>
<evidence type="ECO:0000259" key="11">
    <source>
        <dbReference type="PROSITE" id="PS51188"/>
    </source>
</evidence>
<keyword evidence="8" id="KW-0346">Stress response</keyword>
<dbReference type="FunFam" id="2.10.230.10:FF:000002">
    <property type="entry name" value="Molecular chaperone DnaJ"/>
    <property type="match status" value="1"/>
</dbReference>
<dbReference type="CDD" id="cd06257">
    <property type="entry name" value="DnaJ"/>
    <property type="match status" value="1"/>
</dbReference>
<dbReference type="EMBL" id="PCXV01000041">
    <property type="protein sequence ID" value="PIR43962.1"/>
    <property type="molecule type" value="Genomic_DNA"/>
</dbReference>
<feature type="binding site" evidence="8">
    <location>
        <position position="218"/>
    </location>
    <ligand>
        <name>Zn(2+)</name>
        <dbReference type="ChEBI" id="CHEBI:29105"/>
        <label>1</label>
    </ligand>
</feature>
<evidence type="ECO:0000313" key="13">
    <source>
        <dbReference type="Proteomes" id="UP000231602"/>
    </source>
</evidence>
<feature type="binding site" evidence="8">
    <location>
        <position position="161"/>
    </location>
    <ligand>
        <name>Zn(2+)</name>
        <dbReference type="ChEBI" id="CHEBI:29105"/>
        <label>1</label>
    </ligand>
</feature>
<feature type="binding site" evidence="8">
    <location>
        <position position="204"/>
    </location>
    <ligand>
        <name>Zn(2+)</name>
        <dbReference type="ChEBI" id="CHEBI:29105"/>
        <label>2</label>
    </ligand>
</feature>
<dbReference type="Proteomes" id="UP000231602">
    <property type="component" value="Unassembled WGS sequence"/>
</dbReference>
<evidence type="ECO:0000256" key="7">
    <source>
        <dbReference type="ARBA" id="ARBA00067609"/>
    </source>
</evidence>
<dbReference type="PRINTS" id="PR00625">
    <property type="entry name" value="JDOMAIN"/>
</dbReference>
<feature type="repeat" description="CXXCXGXG motif" evidence="8">
    <location>
        <begin position="215"/>
        <end position="222"/>
    </location>
</feature>
<dbReference type="CDD" id="cd10747">
    <property type="entry name" value="DnaJ_C"/>
    <property type="match status" value="1"/>
</dbReference>
<comment type="domain">
    <text evidence="8">The J domain is necessary and sufficient to stimulate DnaK ATPase activity. Zinc center 1 plays an important role in the autonomous, DnaK-independent chaperone activity of DnaJ. Zinc center 2 is essential for interaction with DnaK and for DnaJ activity.</text>
</comment>
<feature type="domain" description="CR-type" evidence="11">
    <location>
        <begin position="145"/>
        <end position="227"/>
    </location>
</feature>
<evidence type="ECO:0000256" key="8">
    <source>
        <dbReference type="HAMAP-Rule" id="MF_01152"/>
    </source>
</evidence>
<evidence type="ECO:0000256" key="2">
    <source>
        <dbReference type="ARBA" id="ARBA00022737"/>
    </source>
</evidence>
<reference evidence="12 13" key="1">
    <citation type="submission" date="2017-09" db="EMBL/GenBank/DDBJ databases">
        <title>Depth-based differentiation of microbial function through sediment-hosted aquifers and enrichment of novel symbionts in the deep terrestrial subsurface.</title>
        <authorList>
            <person name="Probst A.J."/>
            <person name="Ladd B."/>
            <person name="Jarett J.K."/>
            <person name="Geller-Mcgrath D.E."/>
            <person name="Sieber C.M."/>
            <person name="Emerson J.B."/>
            <person name="Anantharaman K."/>
            <person name="Thomas B.C."/>
            <person name="Malmstrom R."/>
            <person name="Stieglmeier M."/>
            <person name="Klingl A."/>
            <person name="Woyke T."/>
            <person name="Ryan C.M."/>
            <person name="Banfield J.F."/>
        </authorList>
    </citation>
    <scope>NUCLEOTIDE SEQUENCE [LARGE SCALE GENOMIC DNA]</scope>
    <source>
        <strain evidence="12">CG10_big_fil_rev_8_21_14_0_10_31_9</strain>
    </source>
</reference>
<dbReference type="AlphaFoldDB" id="A0A2H0RBP5"/>
<dbReference type="Pfam" id="PF00226">
    <property type="entry name" value="DnaJ"/>
    <property type="match status" value="1"/>
</dbReference>
<organism evidence="12 13">
    <name type="scientific">Candidatus Wolfebacteria bacterium CG10_big_fil_rev_8_21_14_0_10_31_9</name>
    <dbReference type="NCBI Taxonomy" id="1975070"/>
    <lineage>
        <taxon>Bacteria</taxon>
        <taxon>Candidatus Wolfeibacteriota</taxon>
    </lineage>
</organism>
<dbReference type="SUPFAM" id="SSF49493">
    <property type="entry name" value="HSP40/DnaJ peptide-binding domain"/>
    <property type="match status" value="2"/>
</dbReference>
<dbReference type="Pfam" id="PF00684">
    <property type="entry name" value="DnaJ_CXXCXGXG"/>
    <property type="match status" value="1"/>
</dbReference>
<dbReference type="GO" id="GO:0051082">
    <property type="term" value="F:unfolded protein binding"/>
    <property type="evidence" value="ECO:0007669"/>
    <property type="project" value="UniProtKB-UniRule"/>
</dbReference>
<dbReference type="InterPro" id="IPR001305">
    <property type="entry name" value="HSP_DnaJ_Cys-rich_dom"/>
</dbReference>
<dbReference type="PROSITE" id="PS00636">
    <property type="entry name" value="DNAJ_1"/>
    <property type="match status" value="1"/>
</dbReference>
<dbReference type="InterPro" id="IPR018253">
    <property type="entry name" value="DnaJ_domain_CS"/>
</dbReference>
<dbReference type="GO" id="GO:0031072">
    <property type="term" value="F:heat shock protein binding"/>
    <property type="evidence" value="ECO:0007669"/>
    <property type="project" value="InterPro"/>
</dbReference>
<dbReference type="CDD" id="cd10719">
    <property type="entry name" value="DnaJ_zf"/>
    <property type="match status" value="1"/>
</dbReference>
<comment type="function">
    <text evidence="8">Participates actively in the response to hyperosmotic and heat shock by preventing the aggregation of stress-denatured proteins and by disaggregating proteins, also in an autonomous, DnaK-independent fashion. Unfolded proteins bind initially to DnaJ; upon interaction with the DnaJ-bound protein, DnaK hydrolyzes its bound ATP, resulting in the formation of a stable complex. GrpE releases ADP from DnaK; ATP binding to DnaK triggers the release of the substrate protein, thus completing the reaction cycle. Several rounds of ATP-dependent interactions between DnaJ, DnaK and GrpE are required for fully efficient folding. Also involved, together with DnaK and GrpE, in the DNA replication of plasmids through activation of initiation proteins.</text>
</comment>
<evidence type="ECO:0000256" key="4">
    <source>
        <dbReference type="ARBA" id="ARBA00022833"/>
    </source>
</evidence>
<feature type="binding site" evidence="8">
    <location>
        <position position="158"/>
    </location>
    <ligand>
        <name>Zn(2+)</name>
        <dbReference type="ChEBI" id="CHEBI:29105"/>
        <label>1</label>
    </ligand>
</feature>
<dbReference type="Pfam" id="PF01556">
    <property type="entry name" value="DnaJ_C"/>
    <property type="match status" value="1"/>
</dbReference>
<accession>A0A2H0RBP5</accession>
<comment type="similarity">
    <text evidence="6 8">Belongs to the DnaJ family.</text>
</comment>
<evidence type="ECO:0000256" key="1">
    <source>
        <dbReference type="ARBA" id="ARBA00022723"/>
    </source>
</evidence>
<feature type="binding site" evidence="8">
    <location>
        <position position="175"/>
    </location>
    <ligand>
        <name>Zn(2+)</name>
        <dbReference type="ChEBI" id="CHEBI:29105"/>
        <label>2</label>
    </ligand>
</feature>
<feature type="domain" description="J" evidence="10">
    <location>
        <begin position="3"/>
        <end position="65"/>
    </location>
</feature>
<feature type="repeat" description="CXXCXGXG motif" evidence="8">
    <location>
        <begin position="201"/>
        <end position="208"/>
    </location>
</feature>
<feature type="binding site" evidence="8">
    <location>
        <position position="201"/>
    </location>
    <ligand>
        <name>Zn(2+)</name>
        <dbReference type="ChEBI" id="CHEBI:29105"/>
        <label>2</label>
    </ligand>
</feature>
<dbReference type="GO" id="GO:0042026">
    <property type="term" value="P:protein refolding"/>
    <property type="evidence" value="ECO:0007669"/>
    <property type="project" value="TreeGrafter"/>
</dbReference>
<comment type="cofactor">
    <cofactor evidence="8">
        <name>Zn(2+)</name>
        <dbReference type="ChEBI" id="CHEBI:29105"/>
    </cofactor>
    <text evidence="8">Binds 2 Zn(2+) ions per monomer.</text>
</comment>
<dbReference type="HAMAP" id="MF_01152">
    <property type="entry name" value="DnaJ"/>
    <property type="match status" value="1"/>
</dbReference>
<dbReference type="PROSITE" id="PS51188">
    <property type="entry name" value="ZF_CR"/>
    <property type="match status" value="1"/>
</dbReference>
<feature type="repeat" description="CXXCXGXG motif" evidence="8">
    <location>
        <begin position="175"/>
        <end position="182"/>
    </location>
</feature>
<comment type="subcellular location">
    <subcellularLocation>
        <location evidence="8">Cytoplasm</location>
    </subcellularLocation>
</comment>
<keyword evidence="5 8" id="KW-0143">Chaperone</keyword>
<dbReference type="GO" id="GO:0009408">
    <property type="term" value="P:response to heat"/>
    <property type="evidence" value="ECO:0007669"/>
    <property type="project" value="InterPro"/>
</dbReference>
<dbReference type="Gene3D" id="1.10.287.110">
    <property type="entry name" value="DnaJ domain"/>
    <property type="match status" value="1"/>
</dbReference>
<dbReference type="InterPro" id="IPR036410">
    <property type="entry name" value="HSP_DnaJ_Cys-rich_dom_sf"/>
</dbReference>
<dbReference type="SUPFAM" id="SSF46565">
    <property type="entry name" value="Chaperone J-domain"/>
    <property type="match status" value="1"/>
</dbReference>
<keyword evidence="4 8" id="KW-0862">Zinc</keyword>
<dbReference type="Gene3D" id="2.60.260.20">
    <property type="entry name" value="Urease metallochaperone UreE, N-terminal domain"/>
    <property type="match status" value="2"/>
</dbReference>
<protein>
    <recommendedName>
        <fullName evidence="7 8">Chaperone protein DnaJ</fullName>
    </recommendedName>
</protein>
<keyword evidence="2 8" id="KW-0677">Repeat</keyword>
<dbReference type="GO" id="GO:0005737">
    <property type="term" value="C:cytoplasm"/>
    <property type="evidence" value="ECO:0007669"/>
    <property type="project" value="UniProtKB-SubCell"/>
</dbReference>
<gene>
    <name evidence="8" type="primary">dnaJ</name>
    <name evidence="12" type="ORF">COV23_02425</name>
</gene>
<dbReference type="PANTHER" id="PTHR43096:SF52">
    <property type="entry name" value="DNAJ HOMOLOG 1, MITOCHONDRIAL-RELATED"/>
    <property type="match status" value="1"/>
</dbReference>
<keyword evidence="8" id="KW-0963">Cytoplasm</keyword>
<evidence type="ECO:0000256" key="9">
    <source>
        <dbReference type="PROSITE-ProRule" id="PRU00546"/>
    </source>
</evidence>
<feature type="repeat" description="CXXCXGXG motif" evidence="8">
    <location>
        <begin position="158"/>
        <end position="165"/>
    </location>
</feature>
<feature type="binding site" evidence="8">
    <location>
        <position position="178"/>
    </location>
    <ligand>
        <name>Zn(2+)</name>
        <dbReference type="ChEBI" id="CHEBI:29105"/>
        <label>2</label>
    </ligand>
</feature>
<dbReference type="InterPro" id="IPR002939">
    <property type="entry name" value="DnaJ_C"/>
</dbReference>
<evidence type="ECO:0000256" key="5">
    <source>
        <dbReference type="ARBA" id="ARBA00023186"/>
    </source>
</evidence>
<feature type="zinc finger region" description="CR-type" evidence="9">
    <location>
        <begin position="145"/>
        <end position="227"/>
    </location>
</feature>
<dbReference type="GO" id="GO:0008270">
    <property type="term" value="F:zinc ion binding"/>
    <property type="evidence" value="ECO:0007669"/>
    <property type="project" value="UniProtKB-UniRule"/>
</dbReference>
<keyword evidence="1 8" id="KW-0479">Metal-binding</keyword>
<evidence type="ECO:0000259" key="10">
    <source>
        <dbReference type="PROSITE" id="PS50076"/>
    </source>
</evidence>
<dbReference type="PANTHER" id="PTHR43096">
    <property type="entry name" value="DNAJ HOMOLOG 1, MITOCHONDRIAL-RELATED"/>
    <property type="match status" value="1"/>
</dbReference>
<sequence length="368" mass="41150">MRDYYEILGVGKNATQEDIKKAYRKLAHKYHPDKVGGDEKKFKELNEAYQTLSNTQKRTQYDRFGKNFDSSGSYGSGPFNGFGGFSSHTGSAQGWDFDFGNVSGMEDIFEAFFSGMGGRDGRRTYRRGSDIEILQEITLEEAFNGIEKKLRYKTEIRCKICQGIGHFSKDGFKICETCGGKGEIKETKNTFFGSFAQVKVCHNCSGAGQIPNKMCSECKGSGRLRGEKDVLVKIHRGASDGQIIKIKNAGEAGESGAEEGDLFVRIKVKQHSFFKRDSENLIFEKEIELVELLLILAGDGKIEVPTISGKKIKVEIPKDFDLAHLIKVSGEGMPYFNRLGKGDLLIRFKVKTPKKINPKLKKLLDDLE</sequence>
<proteinExistence type="inferred from homology"/>
<dbReference type="InterPro" id="IPR001623">
    <property type="entry name" value="DnaJ_domain"/>
</dbReference>
<dbReference type="SUPFAM" id="SSF57938">
    <property type="entry name" value="DnaJ/Hsp40 cysteine-rich domain"/>
    <property type="match status" value="1"/>
</dbReference>
<dbReference type="SMART" id="SM00271">
    <property type="entry name" value="DnaJ"/>
    <property type="match status" value="1"/>
</dbReference>